<protein>
    <submittedName>
        <fullName evidence="4">Uncharacterized protein</fullName>
    </submittedName>
</protein>
<dbReference type="OrthoDB" id="4763173at2759"/>
<evidence type="ECO:0000256" key="3">
    <source>
        <dbReference type="SAM" id="SignalP"/>
    </source>
</evidence>
<dbReference type="EMBL" id="QJNU01000078">
    <property type="protein sequence ID" value="RYP07941.1"/>
    <property type="molecule type" value="Genomic_DNA"/>
</dbReference>
<organism evidence="4 5">
    <name type="scientific">Monosporascus ibericus</name>
    <dbReference type="NCBI Taxonomy" id="155417"/>
    <lineage>
        <taxon>Eukaryota</taxon>
        <taxon>Fungi</taxon>
        <taxon>Dikarya</taxon>
        <taxon>Ascomycota</taxon>
        <taxon>Pezizomycotina</taxon>
        <taxon>Sordariomycetes</taxon>
        <taxon>Xylariomycetidae</taxon>
        <taxon>Xylariales</taxon>
        <taxon>Xylariales incertae sedis</taxon>
        <taxon>Monosporascus</taxon>
    </lineage>
</organism>
<evidence type="ECO:0000256" key="2">
    <source>
        <dbReference type="SAM" id="Phobius"/>
    </source>
</evidence>
<name>A0A4Q4TLD8_9PEZI</name>
<proteinExistence type="predicted"/>
<keyword evidence="2" id="KW-0812">Transmembrane</keyword>
<accession>A0A4Q4TLD8</accession>
<feature type="compositionally biased region" description="Gly residues" evidence="1">
    <location>
        <begin position="95"/>
        <end position="105"/>
    </location>
</feature>
<reference evidence="4 5" key="1">
    <citation type="submission" date="2018-06" db="EMBL/GenBank/DDBJ databases">
        <title>Complete Genomes of Monosporascus.</title>
        <authorList>
            <person name="Robinson A.J."/>
            <person name="Natvig D.O."/>
        </authorList>
    </citation>
    <scope>NUCLEOTIDE SEQUENCE [LARGE SCALE GENOMIC DNA]</scope>
    <source>
        <strain evidence="4 5">CBS 110550</strain>
    </source>
</reference>
<keyword evidence="5" id="KW-1185">Reference proteome</keyword>
<gene>
    <name evidence="4" type="ORF">DL764_002212</name>
</gene>
<feature type="region of interest" description="Disordered" evidence="1">
    <location>
        <begin position="31"/>
        <end position="118"/>
    </location>
</feature>
<keyword evidence="2" id="KW-0472">Membrane</keyword>
<feature type="compositionally biased region" description="Basic and acidic residues" evidence="1">
    <location>
        <begin position="61"/>
        <end position="89"/>
    </location>
</feature>
<evidence type="ECO:0000313" key="4">
    <source>
        <dbReference type="EMBL" id="RYP07941.1"/>
    </source>
</evidence>
<evidence type="ECO:0000256" key="1">
    <source>
        <dbReference type="SAM" id="MobiDB-lite"/>
    </source>
</evidence>
<keyword evidence="3" id="KW-0732">Signal</keyword>
<feature type="signal peptide" evidence="3">
    <location>
        <begin position="1"/>
        <end position="27"/>
    </location>
</feature>
<feature type="chain" id="PRO_5020311252" evidence="3">
    <location>
        <begin position="28"/>
        <end position="146"/>
    </location>
</feature>
<dbReference type="AlphaFoldDB" id="A0A4Q4TLD8"/>
<comment type="caution">
    <text evidence="4">The sequence shown here is derived from an EMBL/GenBank/DDBJ whole genome shotgun (WGS) entry which is preliminary data.</text>
</comment>
<keyword evidence="2" id="KW-1133">Transmembrane helix</keyword>
<sequence length="146" mass="15097">MRTKRSLPAIQFLLCHIILGHIALVHGQGASGVSPASLRDVHENSDVSQPGNGEIMVKMASELHNKEKDVKFDAQDHEVDSDFTALREKRSPRRSGGGGSGGSSGGSSDNSTDENGSASVVAGSAGFVVSFATALSLCLAMGLLGF</sequence>
<dbReference type="Proteomes" id="UP000293360">
    <property type="component" value="Unassembled WGS sequence"/>
</dbReference>
<evidence type="ECO:0000313" key="5">
    <source>
        <dbReference type="Proteomes" id="UP000293360"/>
    </source>
</evidence>
<feature type="transmembrane region" description="Helical" evidence="2">
    <location>
        <begin position="120"/>
        <end position="144"/>
    </location>
</feature>